<keyword evidence="1" id="KW-0808">Transferase</keyword>
<dbReference type="EMBL" id="SMKY01000011">
    <property type="protein sequence ID" value="TDD89641.1"/>
    <property type="molecule type" value="Genomic_DNA"/>
</dbReference>
<accession>A0A4R5BRL8</accession>
<dbReference type="GO" id="GO:0008168">
    <property type="term" value="F:methyltransferase activity"/>
    <property type="evidence" value="ECO:0007669"/>
    <property type="project" value="UniProtKB-KW"/>
</dbReference>
<dbReference type="Proteomes" id="UP000295578">
    <property type="component" value="Unassembled WGS sequence"/>
</dbReference>
<dbReference type="InterPro" id="IPR006764">
    <property type="entry name" value="SAM_dep_MeTrfase_SAV2177_type"/>
</dbReference>
<dbReference type="Pfam" id="PF04672">
    <property type="entry name" value="Methyltransf_19"/>
    <property type="match status" value="1"/>
</dbReference>
<gene>
    <name evidence="1" type="ORF">E1293_04515</name>
</gene>
<dbReference type="SUPFAM" id="SSF53335">
    <property type="entry name" value="S-adenosyl-L-methionine-dependent methyltransferases"/>
    <property type="match status" value="1"/>
</dbReference>
<dbReference type="AlphaFoldDB" id="A0A4R5BRL8"/>
<sequence>MYDYALGGKENFPADRIAAERAMAMVPDARAAFFANRSFLRRSVAYLLDRGVRQFLDIGTGLPTQGNVHELVPPDAQVVYVDYDPVVVSHASMLLAGVGNAVTLAGDLRRPDEILAAAPLDFRRPVGVLLVAVLHFLPDGERPFAHVARLREAMAPGSHLVLSHGTTGDRAARMNQVAKVYDSATAPLVLRGAAELMPFFAGLELLDPGLVPVTDWRPDAAERPVSIILAGVGRKD</sequence>
<reference evidence="1 2" key="1">
    <citation type="submission" date="2019-03" db="EMBL/GenBank/DDBJ databases">
        <title>Draft genome sequences of novel Actinobacteria.</title>
        <authorList>
            <person name="Sahin N."/>
            <person name="Ay H."/>
            <person name="Saygin H."/>
        </authorList>
    </citation>
    <scope>NUCLEOTIDE SEQUENCE [LARGE SCALE GENOMIC DNA]</scope>
    <source>
        <strain evidence="1 2">DSM 45941</strain>
    </source>
</reference>
<keyword evidence="2" id="KW-1185">Reference proteome</keyword>
<dbReference type="Gene3D" id="3.40.50.150">
    <property type="entry name" value="Vaccinia Virus protein VP39"/>
    <property type="match status" value="1"/>
</dbReference>
<keyword evidence="1" id="KW-0489">Methyltransferase</keyword>
<evidence type="ECO:0000313" key="2">
    <source>
        <dbReference type="Proteomes" id="UP000295578"/>
    </source>
</evidence>
<dbReference type="PIRSF" id="PIRSF017393">
    <property type="entry name" value="MTase_SAV2177"/>
    <property type="match status" value="1"/>
</dbReference>
<dbReference type="GO" id="GO:0032259">
    <property type="term" value="P:methylation"/>
    <property type="evidence" value="ECO:0007669"/>
    <property type="project" value="UniProtKB-KW"/>
</dbReference>
<dbReference type="OrthoDB" id="3216820at2"/>
<comment type="caution">
    <text evidence="1">The sequence shown here is derived from an EMBL/GenBank/DDBJ whole genome shotgun (WGS) entry which is preliminary data.</text>
</comment>
<protein>
    <submittedName>
        <fullName evidence="1">SAM-dependent methyltransferase</fullName>
    </submittedName>
</protein>
<organism evidence="1 2">
    <name type="scientific">Actinomadura darangshiensis</name>
    <dbReference type="NCBI Taxonomy" id="705336"/>
    <lineage>
        <taxon>Bacteria</taxon>
        <taxon>Bacillati</taxon>
        <taxon>Actinomycetota</taxon>
        <taxon>Actinomycetes</taxon>
        <taxon>Streptosporangiales</taxon>
        <taxon>Thermomonosporaceae</taxon>
        <taxon>Actinomadura</taxon>
    </lineage>
</organism>
<proteinExistence type="predicted"/>
<evidence type="ECO:0000313" key="1">
    <source>
        <dbReference type="EMBL" id="TDD89641.1"/>
    </source>
</evidence>
<name>A0A4R5BRL8_9ACTN</name>
<dbReference type="InterPro" id="IPR029063">
    <property type="entry name" value="SAM-dependent_MTases_sf"/>
</dbReference>